<evidence type="ECO:0000313" key="3">
    <source>
        <dbReference type="Proteomes" id="UP001500121"/>
    </source>
</evidence>
<organism evidence="2 3">
    <name type="scientific">Amnibacterium soli</name>
    <dbReference type="NCBI Taxonomy" id="1282736"/>
    <lineage>
        <taxon>Bacteria</taxon>
        <taxon>Bacillati</taxon>
        <taxon>Actinomycetota</taxon>
        <taxon>Actinomycetes</taxon>
        <taxon>Micrococcales</taxon>
        <taxon>Microbacteriaceae</taxon>
        <taxon>Amnibacterium</taxon>
    </lineage>
</organism>
<name>A0ABP8Z4P1_9MICO</name>
<proteinExistence type="predicted"/>
<evidence type="ECO:0000259" key="1">
    <source>
        <dbReference type="Pfam" id="PF13761"/>
    </source>
</evidence>
<gene>
    <name evidence="2" type="ORF">GCM10025783_17930</name>
</gene>
<dbReference type="Pfam" id="PF13761">
    <property type="entry name" value="DUF4166"/>
    <property type="match status" value="1"/>
</dbReference>
<accession>A0ABP8Z4P1</accession>
<reference evidence="3" key="1">
    <citation type="journal article" date="2019" name="Int. J. Syst. Evol. Microbiol.">
        <title>The Global Catalogue of Microorganisms (GCM) 10K type strain sequencing project: providing services to taxonomists for standard genome sequencing and annotation.</title>
        <authorList>
            <consortium name="The Broad Institute Genomics Platform"/>
            <consortium name="The Broad Institute Genome Sequencing Center for Infectious Disease"/>
            <person name="Wu L."/>
            <person name="Ma J."/>
        </authorList>
    </citation>
    <scope>NUCLEOTIDE SEQUENCE [LARGE SCALE GENOMIC DNA]</scope>
    <source>
        <strain evidence="3">JCM 19015</strain>
    </source>
</reference>
<dbReference type="RefSeq" id="WP_345480792.1">
    <property type="nucleotide sequence ID" value="NZ_BAABLP010000003.1"/>
</dbReference>
<dbReference type="Proteomes" id="UP001500121">
    <property type="component" value="Unassembled WGS sequence"/>
</dbReference>
<comment type="caution">
    <text evidence="2">The sequence shown here is derived from an EMBL/GenBank/DDBJ whole genome shotgun (WGS) entry which is preliminary data.</text>
</comment>
<evidence type="ECO:0000313" key="2">
    <source>
        <dbReference type="EMBL" id="GAA4746385.1"/>
    </source>
</evidence>
<dbReference type="EMBL" id="BAABLP010000003">
    <property type="protein sequence ID" value="GAA4746385.1"/>
    <property type="molecule type" value="Genomic_DNA"/>
</dbReference>
<dbReference type="InterPro" id="IPR025311">
    <property type="entry name" value="DUF4166"/>
</dbReference>
<protein>
    <recommendedName>
        <fullName evidence="1">DUF4166 domain-containing protein</fullName>
    </recommendedName>
</protein>
<keyword evidence="3" id="KW-1185">Reference proteome</keyword>
<sequence>MPSPWEVALGDRIEHLRPELRAYFAALPPDGEGFGVGVFDRVGAPHGWLHPVLRVVGGPSLFPVWAADVPFEVRNRAVPGVAGVAAERRIRLGGRVLTMRDETVATAPGVVVDRVGRPPRLEVAFRPTVQDGGLRLDSFRVRLRLGVFRLPLGPLSPQVVLTERFDAAAGVQRVALHVDAPVVGRIYQYAGSFTYGVRQEQEDR</sequence>
<feature type="domain" description="DUF4166" evidence="1">
    <location>
        <begin position="16"/>
        <end position="193"/>
    </location>
</feature>